<feature type="chain" id="PRO_5043504220" evidence="1">
    <location>
        <begin position="21"/>
        <end position="231"/>
    </location>
</feature>
<dbReference type="InterPro" id="IPR037682">
    <property type="entry name" value="TonB_C"/>
</dbReference>
<dbReference type="SUPFAM" id="SSF48452">
    <property type="entry name" value="TPR-like"/>
    <property type="match status" value="1"/>
</dbReference>
<gene>
    <name evidence="3" type="ORF">ABGB03_01055</name>
</gene>
<dbReference type="Gene3D" id="3.30.1150.10">
    <property type="match status" value="1"/>
</dbReference>
<dbReference type="Gene3D" id="1.25.40.10">
    <property type="entry name" value="Tetratricopeptide repeat domain"/>
    <property type="match status" value="1"/>
</dbReference>
<protein>
    <submittedName>
        <fullName evidence="3">Energy transducer TonB</fullName>
    </submittedName>
</protein>
<dbReference type="InterPro" id="IPR011990">
    <property type="entry name" value="TPR-like_helical_dom_sf"/>
</dbReference>
<dbReference type="SUPFAM" id="SSF74653">
    <property type="entry name" value="TolA/TonB C-terminal domain"/>
    <property type="match status" value="1"/>
</dbReference>
<sequence length="231" mass="26547">MKQIPFLLIILLMHSAIVVSQEEFTQAAFKEGNVQKFITSKFYMFNGKKATDDGTVTISFTINEKGEVLDVIPEINSSKTNGLNAMLAVQKTNGLWNPTLIDGKEVSYTYKIKFHFISKKGTFNEDYSKAKRLNEKGKYEKALKMYNKFIEKFTDEAKYYSERAAIKKALGDEKGALSDLEKCDELNRIFLTHIKVGFFGVERRMMHKEIRVSGESTRPLTERELKKLIKN</sequence>
<dbReference type="GO" id="GO:0055085">
    <property type="term" value="P:transmembrane transport"/>
    <property type="evidence" value="ECO:0007669"/>
    <property type="project" value="InterPro"/>
</dbReference>
<evidence type="ECO:0000256" key="1">
    <source>
        <dbReference type="SAM" id="SignalP"/>
    </source>
</evidence>
<dbReference type="AlphaFoldDB" id="A0AAU7BTQ0"/>
<dbReference type="EMBL" id="CP157199">
    <property type="protein sequence ID" value="XBG61508.1"/>
    <property type="molecule type" value="Genomic_DNA"/>
</dbReference>
<evidence type="ECO:0000313" key="3">
    <source>
        <dbReference type="EMBL" id="XBG61508.1"/>
    </source>
</evidence>
<keyword evidence="1" id="KW-0732">Signal</keyword>
<feature type="domain" description="TonB C-terminal" evidence="2">
    <location>
        <begin position="49"/>
        <end position="116"/>
    </location>
</feature>
<evidence type="ECO:0000259" key="2">
    <source>
        <dbReference type="Pfam" id="PF03544"/>
    </source>
</evidence>
<reference evidence="3" key="1">
    <citation type="submission" date="2024-05" db="EMBL/GenBank/DDBJ databases">
        <title>Pontimicrobium maritimus sp. nov., isolated form sea water.</title>
        <authorList>
            <person name="Muhammad N."/>
            <person name="Vuong T.Q."/>
            <person name="Han H.L."/>
            <person name="Kim S.-G."/>
        </authorList>
    </citation>
    <scope>NUCLEOTIDE SEQUENCE</scope>
    <source>
        <strain evidence="3">SW4</strain>
    </source>
</reference>
<dbReference type="Pfam" id="PF03544">
    <property type="entry name" value="TonB_C"/>
    <property type="match status" value="1"/>
</dbReference>
<accession>A0AAU7BTQ0</accession>
<feature type="signal peptide" evidence="1">
    <location>
        <begin position="1"/>
        <end position="20"/>
    </location>
</feature>
<proteinExistence type="predicted"/>
<organism evidence="3">
    <name type="scientific">Pontimicrobium sp. SW4</name>
    <dbReference type="NCBI Taxonomy" id="3153519"/>
    <lineage>
        <taxon>Bacteria</taxon>
        <taxon>Pseudomonadati</taxon>
        <taxon>Bacteroidota</taxon>
        <taxon>Flavobacteriia</taxon>
        <taxon>Flavobacteriales</taxon>
        <taxon>Flavobacteriaceae</taxon>
        <taxon>Pontimicrobium</taxon>
    </lineage>
</organism>
<name>A0AAU7BTQ0_9FLAO</name>
<dbReference type="RefSeq" id="WP_347924099.1">
    <property type="nucleotide sequence ID" value="NZ_CP157199.1"/>
</dbReference>